<dbReference type="RefSeq" id="WP_135247233.1">
    <property type="nucleotide sequence ID" value="NZ_SIHO01000005.1"/>
</dbReference>
<name>A0A4Y9EJK2_9SPHN</name>
<proteinExistence type="predicted"/>
<dbReference type="PROSITE" id="PS51257">
    <property type="entry name" value="PROKAR_LIPOPROTEIN"/>
    <property type="match status" value="1"/>
</dbReference>
<evidence type="ECO:0000313" key="2">
    <source>
        <dbReference type="Proteomes" id="UP000297737"/>
    </source>
</evidence>
<dbReference type="AlphaFoldDB" id="A0A4Y9EJK2"/>
<dbReference type="OrthoDB" id="9948576at2"/>
<dbReference type="Proteomes" id="UP000297737">
    <property type="component" value="Unassembled WGS sequence"/>
</dbReference>
<sequence length="151" mass="16932">MIRGKPLLLLAVIFGIVGCEQRKPDNQREIASLDGKANVTVISYQPRGTIEGYLTLSFAPKAKQEGPQIKFGHMLNVKLGWLDERRFAIVYDVLEIRQLASPVFPTGEAQSAVEIIPCNRRYIDCRSLETRLNAKASLAISQFPDGDWPKF</sequence>
<evidence type="ECO:0000313" key="1">
    <source>
        <dbReference type="EMBL" id="TFU00052.1"/>
    </source>
</evidence>
<comment type="caution">
    <text evidence="1">The sequence shown here is derived from an EMBL/GenBank/DDBJ whole genome shotgun (WGS) entry which is preliminary data.</text>
</comment>
<gene>
    <name evidence="1" type="ORF">EUV02_15505</name>
</gene>
<protein>
    <submittedName>
        <fullName evidence="1">Uncharacterized protein</fullName>
    </submittedName>
</protein>
<reference evidence="1 2" key="1">
    <citation type="submission" date="2019-02" db="EMBL/GenBank/DDBJ databases">
        <title>Polymorphobacter sp. isolated from the lake at the Tibet of China.</title>
        <authorList>
            <person name="Li A."/>
        </authorList>
    </citation>
    <scope>NUCLEOTIDE SEQUENCE [LARGE SCALE GENOMIC DNA]</scope>
    <source>
        <strain evidence="1 2">DJ1R-1</strain>
    </source>
</reference>
<keyword evidence="2" id="KW-1185">Reference proteome</keyword>
<dbReference type="EMBL" id="SIHO01000005">
    <property type="protein sequence ID" value="TFU00052.1"/>
    <property type="molecule type" value="Genomic_DNA"/>
</dbReference>
<accession>A0A4Y9EJK2</accession>
<organism evidence="1 2">
    <name type="scientific">Glacieibacterium arshaanense</name>
    <dbReference type="NCBI Taxonomy" id="2511025"/>
    <lineage>
        <taxon>Bacteria</taxon>
        <taxon>Pseudomonadati</taxon>
        <taxon>Pseudomonadota</taxon>
        <taxon>Alphaproteobacteria</taxon>
        <taxon>Sphingomonadales</taxon>
        <taxon>Sphingosinicellaceae</taxon>
        <taxon>Glacieibacterium</taxon>
    </lineage>
</organism>